<dbReference type="EMBL" id="JAIZAY010000010">
    <property type="protein sequence ID" value="KAJ8034527.1"/>
    <property type="molecule type" value="Genomic_DNA"/>
</dbReference>
<gene>
    <name evidence="2" type="ORF">HOLleu_21407</name>
</gene>
<feature type="region of interest" description="Disordered" evidence="1">
    <location>
        <begin position="109"/>
        <end position="174"/>
    </location>
</feature>
<evidence type="ECO:0000313" key="3">
    <source>
        <dbReference type="Proteomes" id="UP001152320"/>
    </source>
</evidence>
<keyword evidence="3" id="KW-1185">Reference proteome</keyword>
<proteinExistence type="predicted"/>
<comment type="caution">
    <text evidence="2">The sequence shown here is derived from an EMBL/GenBank/DDBJ whole genome shotgun (WGS) entry which is preliminary data.</text>
</comment>
<evidence type="ECO:0000313" key="2">
    <source>
        <dbReference type="EMBL" id="KAJ8034527.1"/>
    </source>
</evidence>
<feature type="compositionally biased region" description="Basic and acidic residues" evidence="1">
    <location>
        <begin position="150"/>
        <end position="162"/>
    </location>
</feature>
<name>A0A9Q1H3Z6_HOLLE</name>
<reference evidence="2" key="1">
    <citation type="submission" date="2021-10" db="EMBL/GenBank/DDBJ databases">
        <title>Tropical sea cucumber genome reveals ecological adaptation and Cuvierian tubules defense mechanism.</title>
        <authorList>
            <person name="Chen T."/>
        </authorList>
    </citation>
    <scope>NUCLEOTIDE SEQUENCE</scope>
    <source>
        <strain evidence="2">Nanhai2018</strain>
        <tissue evidence="2">Muscle</tissue>
    </source>
</reference>
<dbReference type="AlphaFoldDB" id="A0A9Q1H3Z6"/>
<protein>
    <submittedName>
        <fullName evidence="2">Uncharacterized protein</fullName>
    </submittedName>
</protein>
<evidence type="ECO:0000256" key="1">
    <source>
        <dbReference type="SAM" id="MobiDB-lite"/>
    </source>
</evidence>
<feature type="compositionally biased region" description="Polar residues" evidence="1">
    <location>
        <begin position="110"/>
        <end position="122"/>
    </location>
</feature>
<dbReference type="OrthoDB" id="10591691at2759"/>
<feature type="compositionally biased region" description="Acidic residues" evidence="1">
    <location>
        <begin position="163"/>
        <end position="174"/>
    </location>
</feature>
<organism evidence="2 3">
    <name type="scientific">Holothuria leucospilota</name>
    <name type="common">Black long sea cucumber</name>
    <name type="synonym">Mertensiothuria leucospilota</name>
    <dbReference type="NCBI Taxonomy" id="206669"/>
    <lineage>
        <taxon>Eukaryota</taxon>
        <taxon>Metazoa</taxon>
        <taxon>Echinodermata</taxon>
        <taxon>Eleutherozoa</taxon>
        <taxon>Echinozoa</taxon>
        <taxon>Holothuroidea</taxon>
        <taxon>Aspidochirotacea</taxon>
        <taxon>Aspidochirotida</taxon>
        <taxon>Holothuriidae</taxon>
        <taxon>Holothuria</taxon>
    </lineage>
</organism>
<dbReference type="Proteomes" id="UP001152320">
    <property type="component" value="Chromosome 10"/>
</dbReference>
<accession>A0A9Q1H3Z6</accession>
<sequence length="231" mass="25625">MDSVAKKIQSATSFAELDDIIQNCQNLNEEQREMLFQRLCWLATDGSPVTLSETESNDEDMVERMFQETELSPDMMSDQDALLLEWLVTGGENEGLTDDEMLSAIPTLASPPSSIPQESTVASLDPPRRNYVGRVNEGASTSGFQRGQKRCHDAGEPSRSEDGVTDDETDDGADEAIDLNNVSQFFKIDKVTEKFVKKFNATSSDHFVKFNNLDKLSANTFPIVLGKIIET</sequence>